<organism evidence="4 5">
    <name type="scientific">Pararhodospirillum photometricum DSM 122</name>
    <dbReference type="NCBI Taxonomy" id="1150469"/>
    <lineage>
        <taxon>Bacteria</taxon>
        <taxon>Pseudomonadati</taxon>
        <taxon>Pseudomonadota</taxon>
        <taxon>Alphaproteobacteria</taxon>
        <taxon>Rhodospirillales</taxon>
        <taxon>Rhodospirillaceae</taxon>
        <taxon>Pararhodospirillum</taxon>
    </lineage>
</organism>
<dbReference type="EMBL" id="HE663493">
    <property type="protein sequence ID" value="CCG07553.1"/>
    <property type="molecule type" value="Genomic_DNA"/>
</dbReference>
<dbReference type="SUPFAM" id="SSF103088">
    <property type="entry name" value="OmpA-like"/>
    <property type="match status" value="1"/>
</dbReference>
<keyword evidence="1" id="KW-0472">Membrane</keyword>
<feature type="domain" description="OmpA-like" evidence="3">
    <location>
        <begin position="1"/>
        <end position="110"/>
    </location>
</feature>
<dbReference type="Pfam" id="PF00691">
    <property type="entry name" value="OmpA"/>
    <property type="match status" value="1"/>
</dbReference>
<name>H6SRM4_PARPM</name>
<sequence>MAAAAPAPAGVVSLGFAGAATDLPANAAQVLDAVAQAALADPNRRVTVLAYAHAEGSGSANRAKRLSLTRALTVRAYLLDKGVRSPSIEVRALGDPGSGARDRVDLSVSP</sequence>
<gene>
    <name evidence="4" type="ORF">RSPPHO_00927</name>
</gene>
<keyword evidence="5" id="KW-1185">Reference proteome</keyword>
<feature type="region of interest" description="Disordered" evidence="2">
    <location>
        <begin position="90"/>
        <end position="110"/>
    </location>
</feature>
<dbReference type="eggNOG" id="COG2885">
    <property type="taxonomic scope" value="Bacteria"/>
</dbReference>
<dbReference type="STRING" id="1150469.RSPPHO_00927"/>
<dbReference type="PROSITE" id="PS51123">
    <property type="entry name" value="OMPA_2"/>
    <property type="match status" value="1"/>
</dbReference>
<dbReference type="KEGG" id="rpm:RSPPHO_00927"/>
<dbReference type="InterPro" id="IPR036737">
    <property type="entry name" value="OmpA-like_sf"/>
</dbReference>
<dbReference type="Gene3D" id="3.30.1330.60">
    <property type="entry name" value="OmpA-like domain"/>
    <property type="match status" value="1"/>
</dbReference>
<evidence type="ECO:0000256" key="1">
    <source>
        <dbReference type="PROSITE-ProRule" id="PRU00473"/>
    </source>
</evidence>
<evidence type="ECO:0000259" key="3">
    <source>
        <dbReference type="PROSITE" id="PS51123"/>
    </source>
</evidence>
<reference evidence="4 5" key="1">
    <citation type="submission" date="2012-02" db="EMBL/GenBank/DDBJ databases">
        <title>Shotgun genome sequence of Phaeospirillum photometricum DSM 122.</title>
        <authorList>
            <person name="Duquesne K."/>
            <person name="Sturgis J."/>
        </authorList>
    </citation>
    <scope>NUCLEOTIDE SEQUENCE [LARGE SCALE GENOMIC DNA]</scope>
    <source>
        <strain evidence="5">DSM122</strain>
    </source>
</reference>
<dbReference type="Proteomes" id="UP000033220">
    <property type="component" value="Chromosome DSM 122"/>
</dbReference>
<dbReference type="AlphaFoldDB" id="H6SRM4"/>
<evidence type="ECO:0000313" key="5">
    <source>
        <dbReference type="Proteomes" id="UP000033220"/>
    </source>
</evidence>
<accession>H6SRM4</accession>
<dbReference type="GO" id="GO:0016020">
    <property type="term" value="C:membrane"/>
    <property type="evidence" value="ECO:0007669"/>
    <property type="project" value="UniProtKB-UniRule"/>
</dbReference>
<dbReference type="InterPro" id="IPR006665">
    <property type="entry name" value="OmpA-like"/>
</dbReference>
<evidence type="ECO:0000313" key="4">
    <source>
        <dbReference type="EMBL" id="CCG07553.1"/>
    </source>
</evidence>
<feature type="compositionally biased region" description="Basic and acidic residues" evidence="2">
    <location>
        <begin position="100"/>
        <end position="110"/>
    </location>
</feature>
<evidence type="ECO:0000256" key="2">
    <source>
        <dbReference type="SAM" id="MobiDB-lite"/>
    </source>
</evidence>
<proteinExistence type="predicted"/>
<dbReference type="PATRIC" id="fig|1150469.3.peg.1063"/>
<dbReference type="HOGENOM" id="CLU_2169105_0_0_5"/>
<protein>
    <recommendedName>
        <fullName evidence="3">OmpA-like domain-containing protein</fullName>
    </recommendedName>
</protein>